<dbReference type="InterPro" id="IPR036259">
    <property type="entry name" value="MFS_trans_sf"/>
</dbReference>
<keyword evidence="6" id="KW-1003">Cell membrane</keyword>
<evidence type="ECO:0000256" key="21">
    <source>
        <dbReference type="ARBA" id="ARBA00056891"/>
    </source>
</evidence>
<feature type="transmembrane region" description="Helical" evidence="26">
    <location>
        <begin position="181"/>
        <end position="206"/>
    </location>
</feature>
<comment type="catalytic activity">
    <reaction evidence="20">
        <text>D-glucuronate(out) + H(+)(out) = D-glucuronate(in) + H(+)(in)</text>
        <dbReference type="Rhea" id="RHEA:72591"/>
        <dbReference type="ChEBI" id="CHEBI:15378"/>
        <dbReference type="ChEBI" id="CHEBI:58720"/>
    </reaction>
    <physiologicalReaction direction="left-to-right" evidence="20">
        <dbReference type="Rhea" id="RHEA:72592"/>
    </physiologicalReaction>
</comment>
<dbReference type="RefSeq" id="XP_065933062.1">
    <property type="nucleotide sequence ID" value="XM_066076990.1"/>
</dbReference>
<name>A0A8W8LCL0_MAGGI</name>
<evidence type="ECO:0000256" key="22">
    <source>
        <dbReference type="ARBA" id="ARBA00069713"/>
    </source>
</evidence>
<evidence type="ECO:0000256" key="14">
    <source>
        <dbReference type="ARBA" id="ARBA00023329"/>
    </source>
</evidence>
<evidence type="ECO:0000256" key="24">
    <source>
        <dbReference type="ARBA" id="ARBA00081195"/>
    </source>
</evidence>
<dbReference type="FunFam" id="1.20.1250.20:FF:000003">
    <property type="entry name" value="Solute carrier family 17 member 3"/>
    <property type="match status" value="1"/>
</dbReference>
<evidence type="ECO:0000256" key="3">
    <source>
        <dbReference type="ARBA" id="ARBA00004638"/>
    </source>
</evidence>
<evidence type="ECO:0000256" key="23">
    <source>
        <dbReference type="ARBA" id="ARBA00080244"/>
    </source>
</evidence>
<comment type="catalytic activity">
    <reaction evidence="16">
        <text>L-aspartate(out) = L-aspartate(in)</text>
        <dbReference type="Rhea" id="RHEA:66332"/>
        <dbReference type="ChEBI" id="CHEBI:29991"/>
    </reaction>
    <physiologicalReaction direction="left-to-right" evidence="16">
        <dbReference type="Rhea" id="RHEA:66333"/>
    </physiologicalReaction>
</comment>
<evidence type="ECO:0000256" key="5">
    <source>
        <dbReference type="ARBA" id="ARBA00022448"/>
    </source>
</evidence>
<dbReference type="GO" id="GO:0030672">
    <property type="term" value="C:synaptic vesicle membrane"/>
    <property type="evidence" value="ECO:0007669"/>
    <property type="project" value="UniProtKB-SubCell"/>
</dbReference>
<comment type="catalytic activity">
    <reaction evidence="17">
        <text>N-acetylneuraminate(in) + H(+)(in) = N-acetylneuraminate(out) + H(+)(out)</text>
        <dbReference type="Rhea" id="RHEA:28987"/>
        <dbReference type="ChEBI" id="CHEBI:15378"/>
        <dbReference type="ChEBI" id="CHEBI:35418"/>
    </reaction>
    <physiologicalReaction direction="right-to-left" evidence="17">
        <dbReference type="Rhea" id="RHEA:28989"/>
    </physiologicalReaction>
</comment>
<dbReference type="RefSeq" id="XP_065933061.1">
    <property type="nucleotide sequence ID" value="XM_066076989.1"/>
</dbReference>
<evidence type="ECO:0000256" key="4">
    <source>
        <dbReference type="ARBA" id="ARBA00004656"/>
    </source>
</evidence>
<dbReference type="KEGG" id="crg:117680350"/>
<evidence type="ECO:0000256" key="7">
    <source>
        <dbReference type="ARBA" id="ARBA00022692"/>
    </source>
</evidence>
<comment type="function">
    <text evidence="21">Receptor for CM101, a polysaccharide produced by group B Streptococcus with antipathoangiogenic properties.</text>
</comment>
<keyword evidence="7 26" id="KW-0812">Transmembrane</keyword>
<dbReference type="EnsemblMetazoa" id="G27463.1">
    <property type="protein sequence ID" value="G27463.1:cds"/>
    <property type="gene ID" value="G27463"/>
</dbReference>
<evidence type="ECO:0000256" key="9">
    <source>
        <dbReference type="ARBA" id="ARBA00022989"/>
    </source>
</evidence>
<feature type="transmembrane region" description="Helical" evidence="26">
    <location>
        <begin position="120"/>
        <end position="138"/>
    </location>
</feature>
<sequence>MAESSLEKRPITASFQTAEERHDLCNKKLSFLGRFPKRYVVGIMAFFGFCNIYALRANLSIAIVAMVAKYNVTNESSTLIEPGFDWSPKQQGLILGAFFYGYIFTQLPGGFLANRFGGKFLFGGGIFITAVLTILTPFCAQPNITLLVVVRVLEGLCEGVTYPSIHAIWAKWAPPLEKTRLAAFAFSGSYIGTVLSLLISGGLFSAGYKWPSIFYLFGSFGILWFVCWCFMIAESPAKHSTITDTELDYIQSSIGYTEEQTENLLPPWLDILRSPALWAIVAAHFAENWGFYTWLTELPSFMKYALNFDLQNAGYLAALPYFVMGLVVMNCGLLADYLLARFEMSVVAVRKIFTCGAFLSQMVFMVAAGYVMTPVAAIVCLTIAVGLGGFAWGGFSVNHLDIAPQYASILMGISNTFATIPGIVSPALTGVIVSNQHDKGEWQVVFYLAAGIYLGGCVIYGLFASGHRQSWAEVPTGYMSQVDENTRDDL</sequence>
<evidence type="ECO:0000256" key="13">
    <source>
        <dbReference type="ARBA" id="ARBA00023228"/>
    </source>
</evidence>
<feature type="transmembrane region" description="Helical" evidence="26">
    <location>
        <begin position="39"/>
        <end position="72"/>
    </location>
</feature>
<comment type="subcellular location">
    <subcellularLocation>
        <location evidence="2">Basolateral cell membrane</location>
        <topology evidence="2">Multi-pass membrane protein</topology>
    </subcellularLocation>
    <subcellularLocation>
        <location evidence="3">Cytoplasmic vesicle</location>
        <location evidence="3">Secretory vesicle membrane</location>
        <topology evidence="3">Multi-pass membrane protein</topology>
    </subcellularLocation>
    <subcellularLocation>
        <location evidence="1">Cytoplasmic vesicle</location>
        <location evidence="1">Secretory vesicle</location>
        <location evidence="1">Synaptic vesicle membrane</location>
    </subcellularLocation>
    <subcellularLocation>
        <location evidence="4">Lysosome membrane</location>
    </subcellularLocation>
</comment>
<dbReference type="SUPFAM" id="SSF103473">
    <property type="entry name" value="MFS general substrate transporter"/>
    <property type="match status" value="1"/>
</dbReference>
<dbReference type="GO" id="GO:0005765">
    <property type="term" value="C:lysosomal membrane"/>
    <property type="evidence" value="ECO:0007669"/>
    <property type="project" value="UniProtKB-SubCell"/>
</dbReference>
<dbReference type="Proteomes" id="UP000005408">
    <property type="component" value="Unassembled WGS sequence"/>
</dbReference>
<keyword evidence="5" id="KW-0813">Transport</keyword>
<keyword evidence="9 26" id="KW-1133">Transmembrane helix</keyword>
<evidence type="ECO:0000256" key="2">
    <source>
        <dbReference type="ARBA" id="ARBA00004554"/>
    </source>
</evidence>
<dbReference type="GO" id="GO:0006820">
    <property type="term" value="P:monoatomic anion transport"/>
    <property type="evidence" value="ECO:0007669"/>
    <property type="project" value="TreeGrafter"/>
</dbReference>
<dbReference type="GO" id="GO:0016323">
    <property type="term" value="C:basolateral plasma membrane"/>
    <property type="evidence" value="ECO:0007669"/>
    <property type="project" value="UniProtKB-SubCell"/>
</dbReference>
<dbReference type="PROSITE" id="PS50850">
    <property type="entry name" value="MFS"/>
    <property type="match status" value="1"/>
</dbReference>
<organism evidence="28 29">
    <name type="scientific">Magallana gigas</name>
    <name type="common">Pacific oyster</name>
    <name type="synonym">Crassostrea gigas</name>
    <dbReference type="NCBI Taxonomy" id="29159"/>
    <lineage>
        <taxon>Eukaryota</taxon>
        <taxon>Metazoa</taxon>
        <taxon>Spiralia</taxon>
        <taxon>Lophotrochozoa</taxon>
        <taxon>Mollusca</taxon>
        <taxon>Bivalvia</taxon>
        <taxon>Autobranchia</taxon>
        <taxon>Pteriomorphia</taxon>
        <taxon>Ostreida</taxon>
        <taxon>Ostreoidea</taxon>
        <taxon>Ostreidae</taxon>
        <taxon>Magallana</taxon>
    </lineage>
</organism>
<keyword evidence="12" id="KW-0325">Glycoprotein</keyword>
<dbReference type="GO" id="GO:0046942">
    <property type="term" value="P:carboxylic acid transport"/>
    <property type="evidence" value="ECO:0007669"/>
    <property type="project" value="UniProtKB-ARBA"/>
</dbReference>
<dbReference type="PANTHER" id="PTHR11662:SF455">
    <property type="entry name" value="GH23975P"/>
    <property type="match status" value="1"/>
</dbReference>
<dbReference type="OrthoDB" id="2985014at2759"/>
<reference evidence="28" key="1">
    <citation type="submission" date="2022-08" db="UniProtKB">
        <authorList>
            <consortium name="EnsemblMetazoa"/>
        </authorList>
    </citation>
    <scope>IDENTIFICATION</scope>
    <source>
        <strain evidence="28">05x7-T-G4-1.051#20</strain>
    </source>
</reference>
<dbReference type="InterPro" id="IPR011701">
    <property type="entry name" value="MFS"/>
</dbReference>
<comment type="catalytic activity">
    <reaction evidence="18">
        <text>N-acetyl-L-aspartyl-L-glutamate(out) = N-acetyl-L-aspartyl-L-glutamate(in)</text>
        <dbReference type="Rhea" id="RHEA:72599"/>
        <dbReference type="ChEBI" id="CHEBI:76931"/>
    </reaction>
    <physiologicalReaction direction="left-to-right" evidence="18">
        <dbReference type="Rhea" id="RHEA:72600"/>
    </physiologicalReaction>
</comment>
<dbReference type="GeneID" id="117680350"/>
<evidence type="ECO:0000313" key="28">
    <source>
        <dbReference type="EnsemblMetazoa" id="G27463.1:cds"/>
    </source>
</evidence>
<keyword evidence="10" id="KW-0770">Synapse</keyword>
<dbReference type="InterPro" id="IPR020846">
    <property type="entry name" value="MFS_dom"/>
</dbReference>
<feature type="transmembrane region" description="Helical" evidence="26">
    <location>
        <begin position="376"/>
        <end position="397"/>
    </location>
</feature>
<dbReference type="FunFam" id="1.20.1250.20:FF:000067">
    <property type="entry name" value="sialin isoform X2"/>
    <property type="match status" value="1"/>
</dbReference>
<dbReference type="RefSeq" id="XP_065933063.1">
    <property type="nucleotide sequence ID" value="XM_066076991.1"/>
</dbReference>
<keyword evidence="8" id="KW-0769">Symport</keyword>
<evidence type="ECO:0000256" key="18">
    <source>
        <dbReference type="ARBA" id="ARBA00051403"/>
    </source>
</evidence>
<evidence type="ECO:0000256" key="26">
    <source>
        <dbReference type="SAM" id="Phobius"/>
    </source>
</evidence>
<dbReference type="GO" id="GO:0015293">
    <property type="term" value="F:symporter activity"/>
    <property type="evidence" value="ECO:0007669"/>
    <property type="project" value="UniProtKB-KW"/>
</dbReference>
<evidence type="ECO:0000256" key="20">
    <source>
        <dbReference type="ARBA" id="ARBA00051612"/>
    </source>
</evidence>
<proteinExistence type="predicted"/>
<evidence type="ECO:0000259" key="27">
    <source>
        <dbReference type="PROSITE" id="PS50850"/>
    </source>
</evidence>
<evidence type="ECO:0000256" key="12">
    <source>
        <dbReference type="ARBA" id="ARBA00023180"/>
    </source>
</evidence>
<comment type="catalytic activity">
    <reaction evidence="19">
        <text>L-glutamate(out) = L-glutamate(in)</text>
        <dbReference type="Rhea" id="RHEA:66336"/>
        <dbReference type="ChEBI" id="CHEBI:29985"/>
    </reaction>
    <physiologicalReaction direction="left-to-right" evidence="19">
        <dbReference type="Rhea" id="RHEA:66337"/>
    </physiologicalReaction>
</comment>
<evidence type="ECO:0000256" key="11">
    <source>
        <dbReference type="ARBA" id="ARBA00023136"/>
    </source>
</evidence>
<feature type="domain" description="Major facilitator superfamily (MFS) profile" evidence="27">
    <location>
        <begin position="37"/>
        <end position="468"/>
    </location>
</feature>
<evidence type="ECO:0000256" key="17">
    <source>
        <dbReference type="ARBA" id="ARBA00050625"/>
    </source>
</evidence>
<comment type="catalytic activity">
    <reaction evidence="15">
        <text>2 nitrate(out) + H(+)(out) = 2 nitrate(in) + H(+)(in)</text>
        <dbReference type="Rhea" id="RHEA:71539"/>
        <dbReference type="ChEBI" id="CHEBI:15378"/>
        <dbReference type="ChEBI" id="CHEBI:17632"/>
    </reaction>
    <physiologicalReaction direction="left-to-right" evidence="15">
        <dbReference type="Rhea" id="RHEA:71540"/>
    </physiologicalReaction>
</comment>
<evidence type="ECO:0000256" key="16">
    <source>
        <dbReference type="ARBA" id="ARBA00050554"/>
    </source>
</evidence>
<feature type="transmembrane region" description="Helical" evidence="26">
    <location>
        <begin position="212"/>
        <end position="233"/>
    </location>
</feature>
<evidence type="ECO:0000256" key="19">
    <source>
        <dbReference type="ARBA" id="ARBA00051447"/>
    </source>
</evidence>
<evidence type="ECO:0000256" key="8">
    <source>
        <dbReference type="ARBA" id="ARBA00022847"/>
    </source>
</evidence>
<evidence type="ECO:0000256" key="15">
    <source>
        <dbReference type="ARBA" id="ARBA00050101"/>
    </source>
</evidence>
<dbReference type="AlphaFoldDB" id="A0A8W8LCL0"/>
<protein>
    <recommendedName>
        <fullName evidence="22">Sialin</fullName>
    </recommendedName>
    <alternativeName>
        <fullName evidence="25">H(+)/nitrate cotransporter</fullName>
    </alternativeName>
    <alternativeName>
        <fullName evidence="23">H(+)/sialic acid cotransporter</fullName>
    </alternativeName>
    <alternativeName>
        <fullName evidence="24">Vesicular excitatory amino acid transporter</fullName>
    </alternativeName>
</protein>
<dbReference type="RefSeq" id="XP_065933064.1">
    <property type="nucleotide sequence ID" value="XM_066076992.1"/>
</dbReference>
<feature type="transmembrane region" description="Helical" evidence="26">
    <location>
        <begin position="315"/>
        <end position="340"/>
    </location>
</feature>
<keyword evidence="11 26" id="KW-0472">Membrane</keyword>
<dbReference type="PANTHER" id="PTHR11662">
    <property type="entry name" value="SOLUTE CARRIER FAMILY 17"/>
    <property type="match status" value="1"/>
</dbReference>
<dbReference type="Gene3D" id="1.20.1250.20">
    <property type="entry name" value="MFS general substrate transporter like domains"/>
    <property type="match status" value="2"/>
</dbReference>
<dbReference type="CDD" id="cd17318">
    <property type="entry name" value="MFS_SLC17"/>
    <property type="match status" value="1"/>
</dbReference>
<dbReference type="InterPro" id="IPR050382">
    <property type="entry name" value="MFS_Na/Anion_cotransporter"/>
</dbReference>
<dbReference type="Pfam" id="PF07690">
    <property type="entry name" value="MFS_1"/>
    <property type="match status" value="1"/>
</dbReference>
<evidence type="ECO:0000256" key="6">
    <source>
        <dbReference type="ARBA" id="ARBA00022475"/>
    </source>
</evidence>
<feature type="transmembrane region" description="Helical" evidence="26">
    <location>
        <begin position="352"/>
        <end position="370"/>
    </location>
</feature>
<evidence type="ECO:0000313" key="29">
    <source>
        <dbReference type="Proteomes" id="UP000005408"/>
    </source>
</evidence>
<dbReference type="OMA" id="ECEYIQK"/>
<keyword evidence="14" id="KW-0968">Cytoplasmic vesicle</keyword>
<feature type="transmembrane region" description="Helical" evidence="26">
    <location>
        <begin position="92"/>
        <end position="113"/>
    </location>
</feature>
<accession>A0A8W8LCL0</accession>
<evidence type="ECO:0000256" key="25">
    <source>
        <dbReference type="ARBA" id="ARBA00081925"/>
    </source>
</evidence>
<keyword evidence="29" id="KW-1185">Reference proteome</keyword>
<feature type="transmembrane region" description="Helical" evidence="26">
    <location>
        <begin position="409"/>
        <end position="432"/>
    </location>
</feature>
<evidence type="ECO:0000256" key="10">
    <source>
        <dbReference type="ARBA" id="ARBA00023018"/>
    </source>
</evidence>
<evidence type="ECO:0000256" key="1">
    <source>
        <dbReference type="ARBA" id="ARBA00004432"/>
    </source>
</evidence>
<keyword evidence="13" id="KW-0458">Lysosome</keyword>
<feature type="transmembrane region" description="Helical" evidence="26">
    <location>
        <begin position="444"/>
        <end position="463"/>
    </location>
</feature>